<dbReference type="InterPro" id="IPR010982">
    <property type="entry name" value="Lambda_DNA-bd_dom_sf"/>
</dbReference>
<evidence type="ECO:0000313" key="2">
    <source>
        <dbReference type="EMBL" id="PSR20288.1"/>
    </source>
</evidence>
<accession>A0A2T2WDH9</accession>
<name>A0A2T2WDH9_9FIRM</name>
<dbReference type="Proteomes" id="UP000241848">
    <property type="component" value="Unassembled WGS sequence"/>
</dbReference>
<organism evidence="2 3">
    <name type="scientific">Sulfobacillus acidophilus</name>
    <dbReference type="NCBI Taxonomy" id="53633"/>
    <lineage>
        <taxon>Bacteria</taxon>
        <taxon>Bacillati</taxon>
        <taxon>Bacillota</taxon>
        <taxon>Clostridia</taxon>
        <taxon>Eubacteriales</taxon>
        <taxon>Clostridiales Family XVII. Incertae Sedis</taxon>
        <taxon>Sulfobacillus</taxon>
    </lineage>
</organism>
<feature type="domain" description="HTH cro/C1-type" evidence="1">
    <location>
        <begin position="12"/>
        <end position="64"/>
    </location>
</feature>
<dbReference type="SUPFAM" id="SSF47413">
    <property type="entry name" value="lambda repressor-like DNA-binding domains"/>
    <property type="match status" value="1"/>
</dbReference>
<dbReference type="InterPro" id="IPR001387">
    <property type="entry name" value="Cro/C1-type_HTH"/>
</dbReference>
<comment type="caution">
    <text evidence="2">The sequence shown here is derived from an EMBL/GenBank/DDBJ whole genome shotgun (WGS) entry which is preliminary data.</text>
</comment>
<dbReference type="GO" id="GO:0003677">
    <property type="term" value="F:DNA binding"/>
    <property type="evidence" value="ECO:0007669"/>
    <property type="project" value="InterPro"/>
</dbReference>
<dbReference type="Pfam" id="PF01381">
    <property type="entry name" value="HTH_3"/>
    <property type="match status" value="1"/>
</dbReference>
<gene>
    <name evidence="2" type="ORF">C7B45_15580</name>
</gene>
<evidence type="ECO:0000259" key="1">
    <source>
        <dbReference type="PROSITE" id="PS50943"/>
    </source>
</evidence>
<dbReference type="AlphaFoldDB" id="A0A2T2WDH9"/>
<proteinExistence type="predicted"/>
<sequence length="214" mass="23541">MNAAKNLVHPWRTLRELNNLTQSEVAQQTGVNQSHYSHIERGSSRASSRMVARLLAVLPPPSRLDHRAIASALDNATALDDPQWETTVELLAQSWPAWERNTRNALNMPSDPPLSSEAQPGLVWLVCQGAPAIVPPDLFSPGLASDAVVEKWIALSLKIQSDDIGQRAIKAVSAVIEARRSDPRWDDMSRSWPNLTEDQKAVVADLVRVFTEGG</sequence>
<protein>
    <recommendedName>
        <fullName evidence="1">HTH cro/C1-type domain-containing protein</fullName>
    </recommendedName>
</protein>
<reference evidence="2 3" key="1">
    <citation type="journal article" date="2014" name="BMC Genomics">
        <title>Comparison of environmental and isolate Sulfobacillus genomes reveals diverse carbon, sulfur, nitrogen, and hydrogen metabolisms.</title>
        <authorList>
            <person name="Justice N.B."/>
            <person name="Norman A."/>
            <person name="Brown C.T."/>
            <person name="Singh A."/>
            <person name="Thomas B.C."/>
            <person name="Banfield J.F."/>
        </authorList>
    </citation>
    <scope>NUCLEOTIDE SEQUENCE [LARGE SCALE GENOMIC DNA]</scope>
    <source>
        <strain evidence="2">AMDSBA3</strain>
    </source>
</reference>
<dbReference type="Gene3D" id="1.10.260.40">
    <property type="entry name" value="lambda repressor-like DNA-binding domains"/>
    <property type="match status" value="1"/>
</dbReference>
<dbReference type="PROSITE" id="PS50943">
    <property type="entry name" value="HTH_CROC1"/>
    <property type="match status" value="1"/>
</dbReference>
<dbReference type="SMART" id="SM00530">
    <property type="entry name" value="HTH_XRE"/>
    <property type="match status" value="1"/>
</dbReference>
<dbReference type="CDD" id="cd00093">
    <property type="entry name" value="HTH_XRE"/>
    <property type="match status" value="1"/>
</dbReference>
<dbReference type="EMBL" id="PXYV01000071">
    <property type="protein sequence ID" value="PSR20288.1"/>
    <property type="molecule type" value="Genomic_DNA"/>
</dbReference>
<evidence type="ECO:0000313" key="3">
    <source>
        <dbReference type="Proteomes" id="UP000241848"/>
    </source>
</evidence>